<dbReference type="Gene3D" id="3.80.10.10">
    <property type="entry name" value="Ribonuclease Inhibitor"/>
    <property type="match status" value="1"/>
</dbReference>
<dbReference type="PANTHER" id="PTHR15454">
    <property type="entry name" value="NISCHARIN RELATED"/>
    <property type="match status" value="1"/>
</dbReference>
<dbReference type="PANTHER" id="PTHR15454:SF69">
    <property type="entry name" value="SERINE_THREONINE-PROTEIN KINASE 11-INTERACTING PROTEIN"/>
    <property type="match status" value="1"/>
</dbReference>
<keyword evidence="2" id="KW-0963">Cytoplasm</keyword>
<dbReference type="Pfam" id="PF12799">
    <property type="entry name" value="LRR_4"/>
    <property type="match status" value="1"/>
</dbReference>
<dbReference type="InterPro" id="IPR025875">
    <property type="entry name" value="Leu-rich_rpt_4"/>
</dbReference>
<keyword evidence="5" id="KW-0418">Kinase</keyword>
<dbReference type="EMBL" id="JABWDY010033616">
    <property type="protein sequence ID" value="KAF5183302.1"/>
    <property type="molecule type" value="Genomic_DNA"/>
</dbReference>
<organism evidence="5 6">
    <name type="scientific">Thalictrum thalictroides</name>
    <name type="common">Rue-anemone</name>
    <name type="synonym">Anemone thalictroides</name>
    <dbReference type="NCBI Taxonomy" id="46969"/>
    <lineage>
        <taxon>Eukaryota</taxon>
        <taxon>Viridiplantae</taxon>
        <taxon>Streptophyta</taxon>
        <taxon>Embryophyta</taxon>
        <taxon>Tracheophyta</taxon>
        <taxon>Spermatophyta</taxon>
        <taxon>Magnoliopsida</taxon>
        <taxon>Ranunculales</taxon>
        <taxon>Ranunculaceae</taxon>
        <taxon>Thalictroideae</taxon>
        <taxon>Thalictrum</taxon>
    </lineage>
</organism>
<dbReference type="SMART" id="SM00365">
    <property type="entry name" value="LRR_SD22"/>
    <property type="match status" value="3"/>
</dbReference>
<dbReference type="Pfam" id="PF13855">
    <property type="entry name" value="LRR_8"/>
    <property type="match status" value="1"/>
</dbReference>
<keyword evidence="6" id="KW-1185">Reference proteome</keyword>
<protein>
    <submittedName>
        <fullName evidence="5">Serine/threonine-protein kinase 11-interacting protein</fullName>
    </submittedName>
</protein>
<dbReference type="InterPro" id="IPR001611">
    <property type="entry name" value="Leu-rich_rpt"/>
</dbReference>
<dbReference type="PROSITE" id="PS51450">
    <property type="entry name" value="LRR"/>
    <property type="match status" value="3"/>
</dbReference>
<dbReference type="FunFam" id="3.80.10.10:FF:000502">
    <property type="entry name" value="Predicted protein"/>
    <property type="match status" value="1"/>
</dbReference>
<sequence length="1126" mass="126638">MAIVTGDRYLDNLVKFVDKQAGPLLDGTLVLKLNPVGLHYVQSRLEALQELEALLVGAPVDYLRAYISDLGDHRALEQLRRILRLLTSLKVVSVLPTPVRDPTPLSLLPFGRLKLLELRGCDLSTSQPRGLLQLRHTLEKIIVHNSTDALRHVFASRIADINSSPVWNKLSLVSCPCNGLVLMDESLQLLPSIETLDLSRNRFAKVDNLRKCTKLKHLDLGFNHLRSISYLGEVTFSIVKLVLRNNALTSLRGIEALKSVEGLDLSYNVISSILELEILSSLPSLQSLWLEGNPICCAPWYRAQVFSLFAYPEKLKLDEKGITTRESWKRQIVLASRLKRPAGFGFYYPAKDNDEEEGNVNTNRKKLSRLALIADEEQMRCVALEAVEQDSASCESEIRSREESAVSDGEAEIINLMNRVEFMKKEHSVLWLREFKEWMDQTSDNFVDDSKLSGQSDQREENCMKNKIDCNQIGQSSRYASGTFRASGDESNTNLLESDTSFGDSSIGLHAFECVNSVNDIALESSIANGSGDPGPHFKIGDINLKQVPKVCSQEQHNCLSVEKDSFPSDYLVSHEDVKIDKEISTMSVTAIDEKIGSHSSSAHPGSPPHYKEDILHRRHNLEEEFMQLSVDSYSLASSDSDTSVSDDGLFQFDTFSPEVGRLQHDESNMIMDDQSEVLYFEERDCGMRHDAPHIRQNGRSSFTTCDGKNSTIKEHLNENHIDNPDEQAYAADSRIGDYDDQNTGCLEKMKRNRRLKRRIVALAEENGVVGSTKLLSQKHNGITKADIADMEDILRGGILDKNSSQKFYDNDYNIEADSQLTTDEVIKNYFHENVADSSVSEDYLQSILCDCMLQKDSECKESKVVILLSSANKVYMLLLDTTPDGSGVISEVVGSHRLEEIQRVDIGIALQVLRVHIKMDTTYLFMTKSVKKTREILSLLCVSDSTAMSNRCSLNSVEKVQVELFEKHICGGSNISIFLYSMLLFWCNKNEEESWVPRSLFVIEGYMIVCAEDLAHFSFDTVEDAFPNSYFSLDSCCPISNISEMVIEPTESRCVTLTLDSEKCNSANDFQKEKVLTKLDNKFATGSCQWKFKWFSEEILLKFVALLKALHAETASYPLAVRCMS</sequence>
<reference evidence="5 6" key="1">
    <citation type="submission" date="2020-06" db="EMBL/GenBank/DDBJ databases">
        <title>Transcriptomic and genomic resources for Thalictrum thalictroides and T. hernandezii: Facilitating candidate gene discovery in an emerging model plant lineage.</title>
        <authorList>
            <person name="Arias T."/>
            <person name="Riano-Pachon D.M."/>
            <person name="Di Stilio V.S."/>
        </authorList>
    </citation>
    <scope>NUCLEOTIDE SEQUENCE [LARGE SCALE GENOMIC DNA]</scope>
    <source>
        <strain evidence="6">cv. WT478/WT964</strain>
        <tissue evidence="5">Leaves</tissue>
    </source>
</reference>
<proteinExistence type="predicted"/>
<keyword evidence="5" id="KW-0808">Transferase</keyword>
<gene>
    <name evidence="5" type="ORF">FRX31_027112</name>
</gene>
<dbReference type="OrthoDB" id="7451790at2759"/>
<name>A0A7J6VG80_THATH</name>
<dbReference type="AlphaFoldDB" id="A0A7J6VG80"/>
<evidence type="ECO:0000313" key="5">
    <source>
        <dbReference type="EMBL" id="KAF5183302.1"/>
    </source>
</evidence>
<dbReference type="FunFam" id="3.80.10.10:FF:000801">
    <property type="entry name" value="Outer arm dynein light chain 1"/>
    <property type="match status" value="1"/>
</dbReference>
<keyword evidence="4" id="KW-0677">Repeat</keyword>
<evidence type="ECO:0000256" key="2">
    <source>
        <dbReference type="ARBA" id="ARBA00022490"/>
    </source>
</evidence>
<dbReference type="SUPFAM" id="SSF52058">
    <property type="entry name" value="L domain-like"/>
    <property type="match status" value="1"/>
</dbReference>
<dbReference type="Proteomes" id="UP000554482">
    <property type="component" value="Unassembled WGS sequence"/>
</dbReference>
<accession>A0A7J6VG80</accession>
<dbReference type="GO" id="GO:0016301">
    <property type="term" value="F:kinase activity"/>
    <property type="evidence" value="ECO:0007669"/>
    <property type="project" value="UniProtKB-KW"/>
</dbReference>
<dbReference type="GO" id="GO:0005737">
    <property type="term" value="C:cytoplasm"/>
    <property type="evidence" value="ECO:0007669"/>
    <property type="project" value="UniProtKB-SubCell"/>
</dbReference>
<comment type="subcellular location">
    <subcellularLocation>
        <location evidence="1">Cytoplasm</location>
    </subcellularLocation>
</comment>
<comment type="caution">
    <text evidence="5">The sequence shown here is derived from an EMBL/GenBank/DDBJ whole genome shotgun (WGS) entry which is preliminary data.</text>
</comment>
<keyword evidence="3" id="KW-0433">Leucine-rich repeat</keyword>
<evidence type="ECO:0000256" key="1">
    <source>
        <dbReference type="ARBA" id="ARBA00004496"/>
    </source>
</evidence>
<evidence type="ECO:0000313" key="6">
    <source>
        <dbReference type="Proteomes" id="UP000554482"/>
    </source>
</evidence>
<evidence type="ECO:0000256" key="3">
    <source>
        <dbReference type="ARBA" id="ARBA00022614"/>
    </source>
</evidence>
<dbReference type="InterPro" id="IPR032675">
    <property type="entry name" value="LRR_dom_sf"/>
</dbReference>
<evidence type="ECO:0000256" key="4">
    <source>
        <dbReference type="ARBA" id="ARBA00022737"/>
    </source>
</evidence>